<dbReference type="AlphaFoldDB" id="A0A432YL75"/>
<dbReference type="InterPro" id="IPR001387">
    <property type="entry name" value="Cro/C1-type_HTH"/>
</dbReference>
<comment type="caution">
    <text evidence="1">The sequence shown here is derived from an EMBL/GenBank/DDBJ whole genome shotgun (WGS) entry which is preliminary data.</text>
</comment>
<organism evidence="1 2">
    <name type="scientific">Pseudidiomarina marina</name>
    <dbReference type="NCBI Taxonomy" id="502366"/>
    <lineage>
        <taxon>Bacteria</taxon>
        <taxon>Pseudomonadati</taxon>
        <taxon>Pseudomonadota</taxon>
        <taxon>Gammaproteobacteria</taxon>
        <taxon>Alteromonadales</taxon>
        <taxon>Idiomarinaceae</taxon>
        <taxon>Pseudidiomarina</taxon>
    </lineage>
</organism>
<sequence>MLIEVTSAKEIGAWAQKARKAQQLDQLTAGSLANCGLTFVSQFENGKPSVQLQKALQMLETLGVRVYLDVPEQLAQEK</sequence>
<gene>
    <name evidence="1" type="ORF">CWI76_05625</name>
</gene>
<name>A0A432YL75_9GAMM</name>
<dbReference type="GO" id="GO:0003677">
    <property type="term" value="F:DNA binding"/>
    <property type="evidence" value="ECO:0007669"/>
    <property type="project" value="InterPro"/>
</dbReference>
<proteinExistence type="predicted"/>
<dbReference type="Gene3D" id="1.10.260.40">
    <property type="entry name" value="lambda repressor-like DNA-binding domains"/>
    <property type="match status" value="1"/>
</dbReference>
<evidence type="ECO:0000313" key="1">
    <source>
        <dbReference type="EMBL" id="RUO61714.1"/>
    </source>
</evidence>
<dbReference type="SUPFAM" id="SSF47413">
    <property type="entry name" value="lambda repressor-like DNA-binding domains"/>
    <property type="match status" value="1"/>
</dbReference>
<dbReference type="CDD" id="cd00093">
    <property type="entry name" value="HTH_XRE"/>
    <property type="match status" value="1"/>
</dbReference>
<dbReference type="InterPro" id="IPR010982">
    <property type="entry name" value="Lambda_DNA-bd_dom_sf"/>
</dbReference>
<reference evidence="2" key="1">
    <citation type="journal article" date="2018" name="Front. Microbiol.">
        <title>Genome-Based Analysis Reveals the Taxonomy and Diversity of the Family Idiomarinaceae.</title>
        <authorList>
            <person name="Liu Y."/>
            <person name="Lai Q."/>
            <person name="Shao Z."/>
        </authorList>
    </citation>
    <scope>NUCLEOTIDE SEQUENCE [LARGE SCALE GENOMIC DNA]</scope>
    <source>
        <strain evidence="2">PIM1</strain>
    </source>
</reference>
<dbReference type="EMBL" id="PIPZ01000001">
    <property type="protein sequence ID" value="RUO61714.1"/>
    <property type="molecule type" value="Genomic_DNA"/>
</dbReference>
<dbReference type="RefSeq" id="WP_126759328.1">
    <property type="nucleotide sequence ID" value="NZ_PIPZ01000001.1"/>
</dbReference>
<keyword evidence="2" id="KW-1185">Reference proteome</keyword>
<evidence type="ECO:0000313" key="2">
    <source>
        <dbReference type="Proteomes" id="UP000288127"/>
    </source>
</evidence>
<protein>
    <submittedName>
        <fullName evidence="1">Cro/Cl family transcriptional regulator</fullName>
    </submittedName>
</protein>
<accession>A0A432YL75</accession>
<dbReference type="Proteomes" id="UP000288127">
    <property type="component" value="Unassembled WGS sequence"/>
</dbReference>
<dbReference type="OrthoDB" id="9156632at2"/>